<organism evidence="2 3">
    <name type="scientific">Liparis tanakae</name>
    <name type="common">Tanaka's snailfish</name>
    <dbReference type="NCBI Taxonomy" id="230148"/>
    <lineage>
        <taxon>Eukaryota</taxon>
        <taxon>Metazoa</taxon>
        <taxon>Chordata</taxon>
        <taxon>Craniata</taxon>
        <taxon>Vertebrata</taxon>
        <taxon>Euteleostomi</taxon>
        <taxon>Actinopterygii</taxon>
        <taxon>Neopterygii</taxon>
        <taxon>Teleostei</taxon>
        <taxon>Neoteleostei</taxon>
        <taxon>Acanthomorphata</taxon>
        <taxon>Eupercaria</taxon>
        <taxon>Perciformes</taxon>
        <taxon>Cottioidei</taxon>
        <taxon>Cottales</taxon>
        <taxon>Liparidae</taxon>
        <taxon>Liparis</taxon>
    </lineage>
</organism>
<comment type="caution">
    <text evidence="2">The sequence shown here is derived from an EMBL/GenBank/DDBJ whole genome shotgun (WGS) entry which is preliminary data.</text>
</comment>
<gene>
    <name evidence="2" type="ORF">EYF80_006290</name>
</gene>
<evidence type="ECO:0000256" key="1">
    <source>
        <dbReference type="SAM" id="MobiDB-lite"/>
    </source>
</evidence>
<name>A0A4Z2IZ90_9TELE</name>
<feature type="region of interest" description="Disordered" evidence="1">
    <location>
        <begin position="31"/>
        <end position="53"/>
    </location>
</feature>
<feature type="compositionally biased region" description="Polar residues" evidence="1">
    <location>
        <begin position="31"/>
        <end position="51"/>
    </location>
</feature>
<sequence length="61" mass="6770">MQVSVGEEDTTLFMIFTNSSRLLVKRGLNRRSSPTVDTVRPGTQRQKQPDGSSAVLVFARC</sequence>
<proteinExistence type="predicted"/>
<accession>A0A4Z2IZ90</accession>
<protein>
    <submittedName>
        <fullName evidence="2">Uncharacterized protein</fullName>
    </submittedName>
</protein>
<evidence type="ECO:0000313" key="3">
    <source>
        <dbReference type="Proteomes" id="UP000314294"/>
    </source>
</evidence>
<keyword evidence="3" id="KW-1185">Reference proteome</keyword>
<evidence type="ECO:0000313" key="2">
    <source>
        <dbReference type="EMBL" id="TNN83309.1"/>
    </source>
</evidence>
<dbReference type="Proteomes" id="UP000314294">
    <property type="component" value="Unassembled WGS sequence"/>
</dbReference>
<dbReference type="EMBL" id="SRLO01000033">
    <property type="protein sequence ID" value="TNN83309.1"/>
    <property type="molecule type" value="Genomic_DNA"/>
</dbReference>
<reference evidence="2 3" key="1">
    <citation type="submission" date="2019-03" db="EMBL/GenBank/DDBJ databases">
        <title>First draft genome of Liparis tanakae, snailfish: a comprehensive survey of snailfish specific genes.</title>
        <authorList>
            <person name="Kim W."/>
            <person name="Song I."/>
            <person name="Jeong J.-H."/>
            <person name="Kim D."/>
            <person name="Kim S."/>
            <person name="Ryu S."/>
            <person name="Song J.Y."/>
            <person name="Lee S.K."/>
        </authorList>
    </citation>
    <scope>NUCLEOTIDE SEQUENCE [LARGE SCALE GENOMIC DNA]</scope>
    <source>
        <tissue evidence="2">Muscle</tissue>
    </source>
</reference>
<dbReference type="AlphaFoldDB" id="A0A4Z2IZ90"/>